<protein>
    <submittedName>
        <fullName evidence="1">Uncharacterized protein</fullName>
    </submittedName>
</protein>
<evidence type="ECO:0000313" key="2">
    <source>
        <dbReference type="Proteomes" id="UP000703269"/>
    </source>
</evidence>
<name>A0A9P3GJI2_9APHY</name>
<dbReference type="AlphaFoldDB" id="A0A9P3GJI2"/>
<keyword evidence="2" id="KW-1185">Reference proteome</keyword>
<gene>
    <name evidence="1" type="ORF">PsYK624_128690</name>
</gene>
<organism evidence="1 2">
    <name type="scientific">Phanerochaete sordida</name>
    <dbReference type="NCBI Taxonomy" id="48140"/>
    <lineage>
        <taxon>Eukaryota</taxon>
        <taxon>Fungi</taxon>
        <taxon>Dikarya</taxon>
        <taxon>Basidiomycota</taxon>
        <taxon>Agaricomycotina</taxon>
        <taxon>Agaricomycetes</taxon>
        <taxon>Polyporales</taxon>
        <taxon>Phanerochaetaceae</taxon>
        <taxon>Phanerochaete</taxon>
    </lineage>
</organism>
<dbReference type="EMBL" id="BPQB01000062">
    <property type="protein sequence ID" value="GJE96667.1"/>
    <property type="molecule type" value="Genomic_DNA"/>
</dbReference>
<dbReference type="Proteomes" id="UP000703269">
    <property type="component" value="Unassembled WGS sequence"/>
</dbReference>
<evidence type="ECO:0000313" key="1">
    <source>
        <dbReference type="EMBL" id="GJE96667.1"/>
    </source>
</evidence>
<sequence length="160" mass="17891">MFNTDCPRFFPPSEAYSRRAGKGRRYVNRTSSVPACPARMRSRWYQSYARPHQLPPRISLQCFFITTLKPLCTRPRSASCASSCPPVNALSAPAPPPTLPLLESTYTFAKRQDASIVSRLSDVAPNRAAGRVRLFGRRAKHSVHVSRRRLRDRGLGPPGP</sequence>
<comment type="caution">
    <text evidence="1">The sequence shown here is derived from an EMBL/GenBank/DDBJ whole genome shotgun (WGS) entry which is preliminary data.</text>
</comment>
<proteinExistence type="predicted"/>
<reference evidence="1 2" key="1">
    <citation type="submission" date="2021-08" db="EMBL/GenBank/DDBJ databases">
        <title>Draft Genome Sequence of Phanerochaete sordida strain YK-624.</title>
        <authorList>
            <person name="Mori T."/>
            <person name="Dohra H."/>
            <person name="Suzuki T."/>
            <person name="Kawagishi H."/>
            <person name="Hirai H."/>
        </authorList>
    </citation>
    <scope>NUCLEOTIDE SEQUENCE [LARGE SCALE GENOMIC DNA]</scope>
    <source>
        <strain evidence="1 2">YK-624</strain>
    </source>
</reference>
<accession>A0A9P3GJI2</accession>